<evidence type="ECO:0000256" key="1">
    <source>
        <dbReference type="ARBA" id="ARBA00004123"/>
    </source>
</evidence>
<reference evidence="8 9" key="1">
    <citation type="journal article" date="2018" name="Mol. Plant">
        <title>The genome of Artemisia annua provides insight into the evolution of Asteraceae family and artemisinin biosynthesis.</title>
        <authorList>
            <person name="Shen Q."/>
            <person name="Zhang L."/>
            <person name="Liao Z."/>
            <person name="Wang S."/>
            <person name="Yan T."/>
            <person name="Shi P."/>
            <person name="Liu M."/>
            <person name="Fu X."/>
            <person name="Pan Q."/>
            <person name="Wang Y."/>
            <person name="Lv Z."/>
            <person name="Lu X."/>
            <person name="Zhang F."/>
            <person name="Jiang W."/>
            <person name="Ma Y."/>
            <person name="Chen M."/>
            <person name="Hao X."/>
            <person name="Li L."/>
            <person name="Tang Y."/>
            <person name="Lv G."/>
            <person name="Zhou Y."/>
            <person name="Sun X."/>
            <person name="Brodelius P.E."/>
            <person name="Rose J.K.C."/>
            <person name="Tang K."/>
        </authorList>
    </citation>
    <scope>NUCLEOTIDE SEQUENCE [LARGE SCALE GENOMIC DNA]</scope>
    <source>
        <strain evidence="9">cv. Huhao1</strain>
        <tissue evidence="8">Leaf</tissue>
    </source>
</reference>
<comment type="caution">
    <text evidence="8">The sequence shown here is derived from an EMBL/GenBank/DDBJ whole genome shotgun (WGS) entry which is preliminary data.</text>
</comment>
<dbReference type="InterPro" id="IPR001005">
    <property type="entry name" value="SANT/Myb"/>
</dbReference>
<accession>A0A2U1NL19</accession>
<keyword evidence="4" id="KW-0539">Nucleus</keyword>
<feature type="domain" description="HTH myb-type" evidence="7">
    <location>
        <begin position="62"/>
        <end position="116"/>
    </location>
</feature>
<dbReference type="STRING" id="35608.A0A2U1NL19"/>
<keyword evidence="8" id="KW-0371">Homeobox</keyword>
<dbReference type="Pfam" id="PF00249">
    <property type="entry name" value="Myb_DNA-binding"/>
    <property type="match status" value="2"/>
</dbReference>
<organism evidence="8 9">
    <name type="scientific">Artemisia annua</name>
    <name type="common">Sweet wormwood</name>
    <dbReference type="NCBI Taxonomy" id="35608"/>
    <lineage>
        <taxon>Eukaryota</taxon>
        <taxon>Viridiplantae</taxon>
        <taxon>Streptophyta</taxon>
        <taxon>Embryophyta</taxon>
        <taxon>Tracheophyta</taxon>
        <taxon>Spermatophyta</taxon>
        <taxon>Magnoliopsida</taxon>
        <taxon>eudicotyledons</taxon>
        <taxon>Gunneridae</taxon>
        <taxon>Pentapetalae</taxon>
        <taxon>asterids</taxon>
        <taxon>campanulids</taxon>
        <taxon>Asterales</taxon>
        <taxon>Asteraceae</taxon>
        <taxon>Asteroideae</taxon>
        <taxon>Anthemideae</taxon>
        <taxon>Artemisiinae</taxon>
        <taxon>Artemisia</taxon>
    </lineage>
</organism>
<dbReference type="PROSITE" id="PS50090">
    <property type="entry name" value="MYB_LIKE"/>
    <property type="match status" value="2"/>
</dbReference>
<feature type="domain" description="Myb-like" evidence="6">
    <location>
        <begin position="9"/>
        <end position="61"/>
    </location>
</feature>
<dbReference type="InterPro" id="IPR017930">
    <property type="entry name" value="Myb_dom"/>
</dbReference>
<keyword evidence="2" id="KW-0677">Repeat</keyword>
<dbReference type="PANTHER" id="PTHR10641">
    <property type="entry name" value="MYB FAMILY TRANSCRIPTION FACTOR"/>
    <property type="match status" value="1"/>
</dbReference>
<keyword evidence="3 8" id="KW-0238">DNA-binding</keyword>
<dbReference type="AlphaFoldDB" id="A0A2U1NL19"/>
<dbReference type="GO" id="GO:0005634">
    <property type="term" value="C:nucleus"/>
    <property type="evidence" value="ECO:0007669"/>
    <property type="project" value="UniProtKB-SubCell"/>
</dbReference>
<sequence>MGRAPCCEKMGLKKGPWTQEEDRILINYINIHGHPNWRALPKLAGLLRCGKSCRLRWTNYLKPDIKRGNFSREEEETIIELHGAMGNRWSAIAARLPGRTDNEIKNVWHTHLKKRVNPNPNAKISELESKVEETKQDQEEVVESSSLDTNSSSQTSYSQVDSPQPSSTDTSSVSTRTNENFCMDDDMVLENFPEMDDEFWSEVFSGDNSEEFPIVHENIGQLPSGYVYESNLHDDMDFCVVSETKVSNGSSALATLRLHFIFLGFEKVAGLKVNLNNSRLYGLGVNRDVVEDMARQMRCSVRELPLTYFGLPIGLCIKRESAWRPIIEEFKNR</sequence>
<dbReference type="InterPro" id="IPR009057">
    <property type="entry name" value="Homeodomain-like_sf"/>
</dbReference>
<comment type="subcellular location">
    <subcellularLocation>
        <location evidence="1">Nucleus</location>
    </subcellularLocation>
</comment>
<dbReference type="EMBL" id="PKPP01002609">
    <property type="protein sequence ID" value="PWA74168.1"/>
    <property type="molecule type" value="Genomic_DNA"/>
</dbReference>
<dbReference type="SUPFAM" id="SSF46689">
    <property type="entry name" value="Homeodomain-like"/>
    <property type="match status" value="1"/>
</dbReference>
<proteinExistence type="predicted"/>
<feature type="compositionally biased region" description="Basic and acidic residues" evidence="5">
    <location>
        <begin position="128"/>
        <end position="138"/>
    </location>
</feature>
<dbReference type="Gene3D" id="1.10.10.60">
    <property type="entry name" value="Homeodomain-like"/>
    <property type="match status" value="2"/>
</dbReference>
<evidence type="ECO:0000313" key="9">
    <source>
        <dbReference type="Proteomes" id="UP000245207"/>
    </source>
</evidence>
<dbReference type="PROSITE" id="PS51294">
    <property type="entry name" value="HTH_MYB"/>
    <property type="match status" value="2"/>
</dbReference>
<keyword evidence="9" id="KW-1185">Reference proteome</keyword>
<dbReference type="PANTHER" id="PTHR10641:SF1346">
    <property type="entry name" value="TRANSCRIPTION FACTOR MYB14"/>
    <property type="match status" value="1"/>
</dbReference>
<dbReference type="OrthoDB" id="2143914at2759"/>
<feature type="domain" description="HTH myb-type" evidence="7">
    <location>
        <begin position="9"/>
        <end position="61"/>
    </location>
</feature>
<dbReference type="CDD" id="cd00167">
    <property type="entry name" value="SANT"/>
    <property type="match status" value="2"/>
</dbReference>
<evidence type="ECO:0000259" key="6">
    <source>
        <dbReference type="PROSITE" id="PS50090"/>
    </source>
</evidence>
<gene>
    <name evidence="8" type="ORF">CTI12_AA252800</name>
</gene>
<evidence type="ECO:0000256" key="5">
    <source>
        <dbReference type="SAM" id="MobiDB-lite"/>
    </source>
</evidence>
<dbReference type="SMART" id="SM00717">
    <property type="entry name" value="SANT"/>
    <property type="match status" value="2"/>
</dbReference>
<protein>
    <submittedName>
        <fullName evidence="8">Homeodomain-like protein</fullName>
    </submittedName>
</protein>
<evidence type="ECO:0000256" key="2">
    <source>
        <dbReference type="ARBA" id="ARBA00022737"/>
    </source>
</evidence>
<feature type="compositionally biased region" description="Low complexity" evidence="5">
    <location>
        <begin position="144"/>
        <end position="174"/>
    </location>
</feature>
<dbReference type="InterPro" id="IPR015495">
    <property type="entry name" value="Myb_TF_plants"/>
</dbReference>
<feature type="domain" description="Myb-like" evidence="6">
    <location>
        <begin position="62"/>
        <end position="112"/>
    </location>
</feature>
<evidence type="ECO:0000256" key="3">
    <source>
        <dbReference type="ARBA" id="ARBA00023125"/>
    </source>
</evidence>
<evidence type="ECO:0000313" key="8">
    <source>
        <dbReference type="EMBL" id="PWA74168.1"/>
    </source>
</evidence>
<evidence type="ECO:0000259" key="7">
    <source>
        <dbReference type="PROSITE" id="PS51294"/>
    </source>
</evidence>
<dbReference type="GO" id="GO:0003677">
    <property type="term" value="F:DNA binding"/>
    <property type="evidence" value="ECO:0007669"/>
    <property type="project" value="UniProtKB-KW"/>
</dbReference>
<evidence type="ECO:0000256" key="4">
    <source>
        <dbReference type="ARBA" id="ARBA00023242"/>
    </source>
</evidence>
<dbReference type="Proteomes" id="UP000245207">
    <property type="component" value="Unassembled WGS sequence"/>
</dbReference>
<feature type="region of interest" description="Disordered" evidence="5">
    <location>
        <begin position="128"/>
        <end position="179"/>
    </location>
</feature>
<dbReference type="FunFam" id="1.10.10.60:FF:000001">
    <property type="entry name" value="MYB-related transcription factor"/>
    <property type="match status" value="1"/>
</dbReference>
<name>A0A2U1NL19_ARTAN</name>